<organism evidence="1 2">
    <name type="scientific">Paenibacillus flagellatus</name>
    <dbReference type="NCBI Taxonomy" id="2211139"/>
    <lineage>
        <taxon>Bacteria</taxon>
        <taxon>Bacillati</taxon>
        <taxon>Bacillota</taxon>
        <taxon>Bacilli</taxon>
        <taxon>Bacillales</taxon>
        <taxon>Paenibacillaceae</taxon>
        <taxon>Paenibacillus</taxon>
    </lineage>
</organism>
<keyword evidence="2" id="KW-1185">Reference proteome</keyword>
<sequence length="83" mass="9625">MTEEDTWQLQMECTRYFQNNPYSLETAEGISLRLGRKVEHLDPVLGRLVALSILEKLGNGSRSIYRYIEPSFSGDMDVQWNLN</sequence>
<name>A0A2V5JWY2_9BACL</name>
<dbReference type="OrthoDB" id="2390233at2"/>
<dbReference type="Proteomes" id="UP000247476">
    <property type="component" value="Unassembled WGS sequence"/>
</dbReference>
<comment type="caution">
    <text evidence="1">The sequence shown here is derived from an EMBL/GenBank/DDBJ whole genome shotgun (WGS) entry which is preliminary data.</text>
</comment>
<dbReference type="RefSeq" id="WP_110843466.1">
    <property type="nucleotide sequence ID" value="NZ_QJVJ01000017.1"/>
</dbReference>
<dbReference type="AlphaFoldDB" id="A0A2V5JWY2"/>
<gene>
    <name evidence="1" type="ORF">DLM86_28575</name>
</gene>
<proteinExistence type="predicted"/>
<evidence type="ECO:0000313" key="1">
    <source>
        <dbReference type="EMBL" id="PYI50722.1"/>
    </source>
</evidence>
<reference evidence="1 2" key="1">
    <citation type="submission" date="2018-05" db="EMBL/GenBank/DDBJ databases">
        <title>Paenibacillus flagellatus sp. nov., isolated from selenium mineral soil.</title>
        <authorList>
            <person name="Dai X."/>
        </authorList>
    </citation>
    <scope>NUCLEOTIDE SEQUENCE [LARGE SCALE GENOMIC DNA]</scope>
    <source>
        <strain evidence="1 2">DXL2</strain>
    </source>
</reference>
<evidence type="ECO:0000313" key="2">
    <source>
        <dbReference type="Proteomes" id="UP000247476"/>
    </source>
</evidence>
<protein>
    <recommendedName>
        <fullName evidence="3">Transcriptional regulator</fullName>
    </recommendedName>
</protein>
<evidence type="ECO:0008006" key="3">
    <source>
        <dbReference type="Google" id="ProtNLM"/>
    </source>
</evidence>
<accession>A0A2V5JWY2</accession>
<dbReference type="EMBL" id="QJVJ01000017">
    <property type="protein sequence ID" value="PYI50722.1"/>
    <property type="molecule type" value="Genomic_DNA"/>
</dbReference>